<dbReference type="OrthoDB" id="1911782at2759"/>
<reference evidence="1 2" key="1">
    <citation type="journal article" date="2013" name="BMC Genomics">
        <title>The miniature genome of a carnivorous plant Genlisea aurea contains a low number of genes and short non-coding sequences.</title>
        <authorList>
            <person name="Leushkin E.V."/>
            <person name="Sutormin R.A."/>
            <person name="Nabieva E.R."/>
            <person name="Penin A.A."/>
            <person name="Kondrashov A.S."/>
            <person name="Logacheva M.D."/>
        </authorList>
    </citation>
    <scope>NUCLEOTIDE SEQUENCE [LARGE SCALE GENOMIC DNA]</scope>
</reference>
<sequence length="333" mass="38169">MVNPKAWRVIPRPLLETILNNHVRHPRVPQILILHGPRGVGKTTLILKRLYEEWNTGPHVTGYVDFAESTEEYHPIHGHSYPWTSWGNCTPCRLVSLKAQLENCLEVMIRRGIKLGVISSHQIFTTLTKWHSPTAVLNKILKNQSDQKLSSRNRKKRLSVSKLWDTAIFRLSASFNENELVDLLDEGIAKEELSFYKEAVVALNLAKEVISVQQKWRENAIHDLHAKGRFSRSLANSATDWPCLLLELLSFAADANYFQPKLVINNIEVLKKAFIEDNKTVCGSMYHDNLIWRMIALGANERTLPIILVTSDGYYSYQAFMDFGFPDVFISRE</sequence>
<proteinExistence type="predicted"/>
<dbReference type="PANTHER" id="PTHR36017">
    <property type="entry name" value="EMBRYO DEFECTIVE 1381"/>
    <property type="match status" value="1"/>
</dbReference>
<dbReference type="EMBL" id="AUSU01002124">
    <property type="protein sequence ID" value="EPS69436.1"/>
    <property type="molecule type" value="Genomic_DNA"/>
</dbReference>
<dbReference type="AlphaFoldDB" id="S8CWV1"/>
<dbReference type="InterPro" id="IPR027417">
    <property type="entry name" value="P-loop_NTPase"/>
</dbReference>
<feature type="non-terminal residue" evidence="1">
    <location>
        <position position="333"/>
    </location>
</feature>
<gene>
    <name evidence="1" type="ORF">M569_05329</name>
</gene>
<evidence type="ECO:0000313" key="1">
    <source>
        <dbReference type="EMBL" id="EPS69436.1"/>
    </source>
</evidence>
<organism evidence="1 2">
    <name type="scientific">Genlisea aurea</name>
    <dbReference type="NCBI Taxonomy" id="192259"/>
    <lineage>
        <taxon>Eukaryota</taxon>
        <taxon>Viridiplantae</taxon>
        <taxon>Streptophyta</taxon>
        <taxon>Embryophyta</taxon>
        <taxon>Tracheophyta</taxon>
        <taxon>Spermatophyta</taxon>
        <taxon>Magnoliopsida</taxon>
        <taxon>eudicotyledons</taxon>
        <taxon>Gunneridae</taxon>
        <taxon>Pentapetalae</taxon>
        <taxon>asterids</taxon>
        <taxon>lamiids</taxon>
        <taxon>Lamiales</taxon>
        <taxon>Lentibulariaceae</taxon>
        <taxon>Genlisea</taxon>
    </lineage>
</organism>
<dbReference type="SUPFAM" id="SSF52540">
    <property type="entry name" value="P-loop containing nucleoside triphosphate hydrolases"/>
    <property type="match status" value="1"/>
</dbReference>
<keyword evidence="2" id="KW-1185">Reference proteome</keyword>
<comment type="caution">
    <text evidence="1">The sequence shown here is derived from an EMBL/GenBank/DDBJ whole genome shotgun (WGS) entry which is preliminary data.</text>
</comment>
<accession>S8CWV1</accession>
<protein>
    <submittedName>
        <fullName evidence="1">Uncharacterized protein</fullName>
    </submittedName>
</protein>
<dbReference type="Proteomes" id="UP000015453">
    <property type="component" value="Unassembled WGS sequence"/>
</dbReference>
<evidence type="ECO:0000313" key="2">
    <source>
        <dbReference type="Proteomes" id="UP000015453"/>
    </source>
</evidence>
<name>S8CWV1_9LAMI</name>
<dbReference type="PANTHER" id="PTHR36017:SF1">
    <property type="entry name" value="EMBRYO DEFECTIVE 1381"/>
    <property type="match status" value="1"/>
</dbReference>